<feature type="transmembrane region" description="Helical" evidence="1">
    <location>
        <begin position="110"/>
        <end position="128"/>
    </location>
</feature>
<keyword evidence="1" id="KW-0472">Membrane</keyword>
<name>A0A1H7A0T2_9BACT</name>
<dbReference type="RefSeq" id="WP_092176836.1">
    <property type="nucleotide sequence ID" value="NZ_FNZH01000005.1"/>
</dbReference>
<dbReference type="STRING" id="1416801.SAMN05192553_1059"/>
<sequence>MKFPSIFRVNQPRRFQINPRHYDPVKEEIHQRTENIKRELEARGVLESEDREELDRRYSHGSSIRGAFTSGSPIKKQPSTVMQSAGMMRMIIFVLLVAGFGGYLYIGPDFFYYLLYLGAAVALLVSLFKLKPSKKKAT</sequence>
<dbReference type="OrthoDB" id="1494520at2"/>
<evidence type="ECO:0000313" key="3">
    <source>
        <dbReference type="Proteomes" id="UP000199403"/>
    </source>
</evidence>
<accession>A0A1H7A0T2</accession>
<proteinExistence type="predicted"/>
<protein>
    <submittedName>
        <fullName evidence="2">Uncharacterized protein</fullName>
    </submittedName>
</protein>
<dbReference type="Proteomes" id="UP000199403">
    <property type="component" value="Unassembled WGS sequence"/>
</dbReference>
<reference evidence="3" key="1">
    <citation type="submission" date="2016-10" db="EMBL/GenBank/DDBJ databases">
        <authorList>
            <person name="Varghese N."/>
            <person name="Submissions S."/>
        </authorList>
    </citation>
    <scope>NUCLEOTIDE SEQUENCE [LARGE SCALE GENOMIC DNA]</scope>
    <source>
        <strain evidence="3">IBRC-M 10761</strain>
    </source>
</reference>
<keyword evidence="1" id="KW-1133">Transmembrane helix</keyword>
<gene>
    <name evidence="2" type="ORF">SAMN05192553_1059</name>
</gene>
<feature type="transmembrane region" description="Helical" evidence="1">
    <location>
        <begin position="86"/>
        <end position="104"/>
    </location>
</feature>
<keyword evidence="1" id="KW-0812">Transmembrane</keyword>
<dbReference type="EMBL" id="FNZH01000005">
    <property type="protein sequence ID" value="SEJ54655.1"/>
    <property type="molecule type" value="Genomic_DNA"/>
</dbReference>
<organism evidence="2 3">
    <name type="scientific">Cyclobacterium xiamenense</name>
    <dbReference type="NCBI Taxonomy" id="1297121"/>
    <lineage>
        <taxon>Bacteria</taxon>
        <taxon>Pseudomonadati</taxon>
        <taxon>Bacteroidota</taxon>
        <taxon>Cytophagia</taxon>
        <taxon>Cytophagales</taxon>
        <taxon>Cyclobacteriaceae</taxon>
        <taxon>Cyclobacterium</taxon>
    </lineage>
</organism>
<keyword evidence="3" id="KW-1185">Reference proteome</keyword>
<evidence type="ECO:0000313" key="2">
    <source>
        <dbReference type="EMBL" id="SEJ54655.1"/>
    </source>
</evidence>
<evidence type="ECO:0000256" key="1">
    <source>
        <dbReference type="SAM" id="Phobius"/>
    </source>
</evidence>
<dbReference type="AlphaFoldDB" id="A0A1H7A0T2"/>